<organism evidence="1 2">
    <name type="scientific">Tritrichomonas musculus</name>
    <dbReference type="NCBI Taxonomy" id="1915356"/>
    <lineage>
        <taxon>Eukaryota</taxon>
        <taxon>Metamonada</taxon>
        <taxon>Parabasalia</taxon>
        <taxon>Tritrichomonadida</taxon>
        <taxon>Tritrichomonadidae</taxon>
        <taxon>Tritrichomonas</taxon>
    </lineage>
</organism>
<reference evidence="1 2" key="1">
    <citation type="submission" date="2024-04" db="EMBL/GenBank/DDBJ databases">
        <title>Tritrichomonas musculus Genome.</title>
        <authorList>
            <person name="Alves-Ferreira E."/>
            <person name="Grigg M."/>
            <person name="Lorenzi H."/>
            <person name="Galac M."/>
        </authorList>
    </citation>
    <scope>NUCLEOTIDE SEQUENCE [LARGE SCALE GENOMIC DNA]</scope>
    <source>
        <strain evidence="1 2">EAF2021</strain>
    </source>
</reference>
<dbReference type="Proteomes" id="UP001470230">
    <property type="component" value="Unassembled WGS sequence"/>
</dbReference>
<evidence type="ECO:0000313" key="1">
    <source>
        <dbReference type="EMBL" id="KAK8837551.1"/>
    </source>
</evidence>
<evidence type="ECO:0000313" key="2">
    <source>
        <dbReference type="Proteomes" id="UP001470230"/>
    </source>
</evidence>
<keyword evidence="2" id="KW-1185">Reference proteome</keyword>
<accession>A0ABR2GUK6</accession>
<sequence>MTTSDECSSPEFGSSDVFQIPVQADSIKPIKINVNSEFDHIILKTLPKNISIIVYYKGENKNLLLSQIPSKSSQDHLIVCYGNKVCSKSPNFTVSDDDILISTKKEQEFSDLMKLIEKQPDKKIQFLKLAFIGDIIEVDQLFIL</sequence>
<name>A0ABR2GUK6_9EUKA</name>
<comment type="caution">
    <text evidence="1">The sequence shown here is derived from an EMBL/GenBank/DDBJ whole genome shotgun (WGS) entry which is preliminary data.</text>
</comment>
<proteinExistence type="predicted"/>
<gene>
    <name evidence="1" type="ORF">M9Y10_036551</name>
</gene>
<dbReference type="EMBL" id="JAPFFF010000059">
    <property type="protein sequence ID" value="KAK8837551.1"/>
    <property type="molecule type" value="Genomic_DNA"/>
</dbReference>
<protein>
    <submittedName>
        <fullName evidence="1">Uncharacterized protein</fullName>
    </submittedName>
</protein>